<evidence type="ECO:0000256" key="2">
    <source>
        <dbReference type="ARBA" id="ARBA00023054"/>
    </source>
</evidence>
<evidence type="ECO:0000256" key="1">
    <source>
        <dbReference type="ARBA" id="ARBA00010126"/>
    </source>
</evidence>
<evidence type="ECO:0000313" key="5">
    <source>
        <dbReference type="EMBL" id="KFM57982.1"/>
    </source>
</evidence>
<dbReference type="STRING" id="407821.A0A087SYP3"/>
<evidence type="ECO:0000259" key="4">
    <source>
        <dbReference type="Pfam" id="PF09745"/>
    </source>
</evidence>
<dbReference type="GO" id="GO:0000381">
    <property type="term" value="P:regulation of alternative mRNA splicing, via spliceosome"/>
    <property type="evidence" value="ECO:0007669"/>
    <property type="project" value="InterPro"/>
</dbReference>
<dbReference type="Pfam" id="PF09745">
    <property type="entry name" value="NSRP1_N"/>
    <property type="match status" value="1"/>
</dbReference>
<reference evidence="5 6" key="1">
    <citation type="submission" date="2013-11" db="EMBL/GenBank/DDBJ databases">
        <title>Genome sequencing of Stegodyphus mimosarum.</title>
        <authorList>
            <person name="Bechsgaard J."/>
        </authorList>
    </citation>
    <scope>NUCLEOTIDE SEQUENCE [LARGE SCALE GENOMIC DNA]</scope>
</reference>
<keyword evidence="6" id="KW-1185">Reference proteome</keyword>
<dbReference type="Proteomes" id="UP000054359">
    <property type="component" value="Unassembled WGS sequence"/>
</dbReference>
<dbReference type="PANTHER" id="PTHR31938:SF4">
    <property type="entry name" value="NUCLEAR SPECKLE SPLICING REGULATORY PROTEIN 1"/>
    <property type="match status" value="1"/>
</dbReference>
<protein>
    <submittedName>
        <fullName evidence="5">Nuclear speckle splicing regulatory protein 1</fullName>
    </submittedName>
</protein>
<gene>
    <name evidence="5" type="ORF">X975_14439</name>
</gene>
<name>A0A087SYP3_STEMI</name>
<dbReference type="AlphaFoldDB" id="A0A087SYP3"/>
<organism evidence="5 6">
    <name type="scientific">Stegodyphus mimosarum</name>
    <name type="common">African social velvet spider</name>
    <dbReference type="NCBI Taxonomy" id="407821"/>
    <lineage>
        <taxon>Eukaryota</taxon>
        <taxon>Metazoa</taxon>
        <taxon>Ecdysozoa</taxon>
        <taxon>Arthropoda</taxon>
        <taxon>Chelicerata</taxon>
        <taxon>Arachnida</taxon>
        <taxon>Araneae</taxon>
        <taxon>Araneomorphae</taxon>
        <taxon>Entelegynae</taxon>
        <taxon>Eresoidea</taxon>
        <taxon>Eresidae</taxon>
        <taxon>Stegodyphus</taxon>
    </lineage>
</organism>
<comment type="similarity">
    <text evidence="1">Belongs to the NSRP1 family.</text>
</comment>
<feature type="region of interest" description="Disordered" evidence="3">
    <location>
        <begin position="135"/>
        <end position="158"/>
    </location>
</feature>
<feature type="domain" description="Nuclear speckle splicing regulatory protein 1 N-terminal" evidence="4">
    <location>
        <begin position="50"/>
        <end position="164"/>
    </location>
</feature>
<feature type="compositionally biased region" description="Basic and acidic residues" evidence="3">
    <location>
        <begin position="148"/>
        <end position="158"/>
    </location>
</feature>
<dbReference type="PANTHER" id="PTHR31938">
    <property type="entry name" value="NUCLEAR SPECKLE SPLICING REGULATORY PROTEIN 1"/>
    <property type="match status" value="1"/>
</dbReference>
<evidence type="ECO:0000313" key="6">
    <source>
        <dbReference type="Proteomes" id="UP000054359"/>
    </source>
</evidence>
<dbReference type="EMBL" id="KK112557">
    <property type="protein sequence ID" value="KFM57982.1"/>
    <property type="molecule type" value="Genomic_DNA"/>
</dbReference>
<dbReference type="InterPro" id="IPR042816">
    <property type="entry name" value="Nsrp1"/>
</dbReference>
<keyword evidence="2" id="KW-0175">Coiled coil</keyword>
<dbReference type="OMA" id="DIQSGCK"/>
<feature type="region of interest" description="Disordered" evidence="3">
    <location>
        <begin position="26"/>
        <end position="54"/>
    </location>
</feature>
<sequence length="186" mass="22046">MENKKRFCLVLPKKTESVSLKSNKLFDSDSDEDSCGKKPSTKIPQAKPKKSIKVEQLDDPSIYEYDSIYDDMKAKEIAKVVPTKEKSSRYIDSLLKAAEKRKKEYERRVEKKIQVEREKEGDEFKDKEAFVSSTYKKKLQEREEEEERERRENMLNDMMDVTKQKDLSGFYRHFLKQTIGEEKIPE</sequence>
<dbReference type="InterPro" id="IPR018612">
    <property type="entry name" value="NSRP1_N"/>
</dbReference>
<feature type="non-terminal residue" evidence="5">
    <location>
        <position position="186"/>
    </location>
</feature>
<dbReference type="OrthoDB" id="6435869at2759"/>
<accession>A0A087SYP3</accession>
<proteinExistence type="inferred from homology"/>
<evidence type="ECO:0000256" key="3">
    <source>
        <dbReference type="SAM" id="MobiDB-lite"/>
    </source>
</evidence>